<dbReference type="InterPro" id="IPR015943">
    <property type="entry name" value="WD40/YVTN_repeat-like_dom_sf"/>
</dbReference>
<evidence type="ECO:0000313" key="2">
    <source>
        <dbReference type="EMBL" id="KYQ91072.1"/>
    </source>
</evidence>
<dbReference type="PANTHER" id="PTHR19879:SF9">
    <property type="entry name" value="TRANSCRIPTION INITIATION FACTOR TFIID SUBUNIT 5"/>
    <property type="match status" value="1"/>
</dbReference>
<evidence type="ECO:0008006" key="4">
    <source>
        <dbReference type="Google" id="ProtNLM"/>
    </source>
</evidence>
<dbReference type="SUPFAM" id="SSF50978">
    <property type="entry name" value="WD40 repeat-like"/>
    <property type="match status" value="1"/>
</dbReference>
<proteinExistence type="predicted"/>
<evidence type="ECO:0000256" key="1">
    <source>
        <dbReference type="PROSITE-ProRule" id="PRU00221"/>
    </source>
</evidence>
<dbReference type="STRING" id="361077.A0A151ZAT8"/>
<dbReference type="EMBL" id="LODT01000035">
    <property type="protein sequence ID" value="KYQ91072.1"/>
    <property type="molecule type" value="Genomic_DNA"/>
</dbReference>
<dbReference type="OMA" id="GHKAGPY"/>
<accession>A0A151ZAT8</accession>
<dbReference type="PROSITE" id="PS50294">
    <property type="entry name" value="WD_REPEATS_REGION"/>
    <property type="match status" value="1"/>
</dbReference>
<dbReference type="Pfam" id="PF00400">
    <property type="entry name" value="WD40"/>
    <property type="match status" value="3"/>
</dbReference>
<feature type="repeat" description="WD" evidence="1">
    <location>
        <begin position="189"/>
        <end position="220"/>
    </location>
</feature>
<sequence>MSLLFNNEVSDENELTNLVMQWLDEKGYSNALKSLEEDSGHQYHSSTVKMGGQLEVIFTDYKELQLSMQSANNNTDDDDNELKVEGNGVYPKTLCKVFDKVHAANILSFRFHTNETSNLMVTSSSDRTIRVTNYITGEHLNTFYGNSHFLSLDFNPVNPEFLLASAVDGKTLLFKLTSDGKVFEVLQEFNTHKKYVVRVRWSNDGQLFATCSYDKTVCVYGKDGDTYKLKHTWEVANTVESLIFTPSGDNIIAAIRESNYLHYFNIEDHSIEKYNMNSNGDDHVSFSAMEFSIPPQSNYLVVSTDRSRLIMFKLYSDKQVRNFYGATNDQYCTTRNRMDPTGKYLYSTSQDNVIYVWEISSQKVVAKLSGHRNSIRDIDIAPNGEILGSVSFDKTVILWTNDGVEGNLY</sequence>
<feature type="repeat" description="WD" evidence="1">
    <location>
        <begin position="339"/>
        <end position="367"/>
    </location>
</feature>
<reference evidence="2 3" key="1">
    <citation type="submission" date="2015-12" db="EMBL/GenBank/DDBJ databases">
        <title>Dictyostelia acquired genes for synthesis and detection of signals that induce cell-type specialization by lateral gene transfer from prokaryotes.</title>
        <authorList>
            <person name="Gloeckner G."/>
            <person name="Schaap P."/>
        </authorList>
    </citation>
    <scope>NUCLEOTIDE SEQUENCE [LARGE SCALE GENOMIC DNA]</scope>
    <source>
        <strain evidence="2 3">TK</strain>
    </source>
</reference>
<dbReference type="OrthoDB" id="1932312at2759"/>
<dbReference type="AlphaFoldDB" id="A0A151ZAT8"/>
<feature type="repeat" description="WD" evidence="1">
    <location>
        <begin position="368"/>
        <end position="399"/>
    </location>
</feature>
<keyword evidence="1" id="KW-0853">WD repeat</keyword>
<dbReference type="PANTHER" id="PTHR19879">
    <property type="entry name" value="TRANSCRIPTION INITIATION FACTOR TFIID"/>
    <property type="match status" value="1"/>
</dbReference>
<keyword evidence="3" id="KW-1185">Reference proteome</keyword>
<comment type="caution">
    <text evidence="2">The sequence shown here is derived from an EMBL/GenBank/DDBJ whole genome shotgun (WGS) entry which is preliminary data.</text>
</comment>
<dbReference type="SMART" id="SM00320">
    <property type="entry name" value="WD40"/>
    <property type="match status" value="6"/>
</dbReference>
<dbReference type="Proteomes" id="UP000076078">
    <property type="component" value="Unassembled WGS sequence"/>
</dbReference>
<name>A0A151ZAT8_TIELA</name>
<dbReference type="PROSITE" id="PS50896">
    <property type="entry name" value="LISH"/>
    <property type="match status" value="1"/>
</dbReference>
<gene>
    <name evidence="2" type="ORF">DLAC_07975</name>
</gene>
<dbReference type="InterPro" id="IPR006594">
    <property type="entry name" value="LisH"/>
</dbReference>
<dbReference type="PROSITE" id="PS50082">
    <property type="entry name" value="WD_REPEATS_2"/>
    <property type="match status" value="3"/>
</dbReference>
<protein>
    <recommendedName>
        <fullName evidence="4">WD40 repeat-containing protein</fullName>
    </recommendedName>
</protein>
<dbReference type="InParanoid" id="A0A151ZAT8"/>
<evidence type="ECO:0000313" key="3">
    <source>
        <dbReference type="Proteomes" id="UP000076078"/>
    </source>
</evidence>
<dbReference type="Gene3D" id="2.130.10.10">
    <property type="entry name" value="YVTN repeat-like/Quinoprotein amine dehydrogenase"/>
    <property type="match status" value="2"/>
</dbReference>
<dbReference type="InterPro" id="IPR036322">
    <property type="entry name" value="WD40_repeat_dom_sf"/>
</dbReference>
<organism evidence="2 3">
    <name type="scientific">Tieghemostelium lacteum</name>
    <name type="common">Slime mold</name>
    <name type="synonym">Dictyostelium lacteum</name>
    <dbReference type="NCBI Taxonomy" id="361077"/>
    <lineage>
        <taxon>Eukaryota</taxon>
        <taxon>Amoebozoa</taxon>
        <taxon>Evosea</taxon>
        <taxon>Eumycetozoa</taxon>
        <taxon>Dictyostelia</taxon>
        <taxon>Dictyosteliales</taxon>
        <taxon>Raperosteliaceae</taxon>
        <taxon>Tieghemostelium</taxon>
    </lineage>
</organism>
<dbReference type="InterPro" id="IPR001680">
    <property type="entry name" value="WD40_rpt"/>
</dbReference>